<accession>A0A6C0HVK6</accession>
<proteinExistence type="predicted"/>
<protein>
    <submittedName>
        <fullName evidence="2">Uncharacterized protein</fullName>
    </submittedName>
</protein>
<dbReference type="AlphaFoldDB" id="A0A6C0HVK6"/>
<keyword evidence="1" id="KW-0472">Membrane</keyword>
<feature type="transmembrane region" description="Helical" evidence="1">
    <location>
        <begin position="326"/>
        <end position="348"/>
    </location>
</feature>
<sequence>MGNIVSDPLDNQLIINSRLRYIITNWAKTDYDAGLSWGKTNFANETINLKNILRKRACCTRQTVMNLALPIVDINSTAPSGVVKPGYTPIKIRVFEDDELNSNINACFFYDESKPNEPNKVSYLQQFTANGINNVNGSCSSLYQSGGNNLGLCRKIKTENMITYKNDPAKSAYGYFASDRKVVSDNSLDNYNNYTDCNCENSILRDVPLPVILGFSNINNREVFVQSNDSYCSSCSSNGRCYVSSRQAVNTLCINIAEVKESIAENASNITNIQTCEANNNVGSTDVNNAEINPNWSANYVAGQTRTTAAVAPANIIIQQNNNTTIFIIAITILVAIIIVGVIIFKLYKKKPNESEYTDTAYIGTNVTP</sequence>
<keyword evidence="1" id="KW-0812">Transmembrane</keyword>
<reference evidence="2" key="1">
    <citation type="journal article" date="2020" name="Nature">
        <title>Giant virus diversity and host interactions through global metagenomics.</title>
        <authorList>
            <person name="Schulz F."/>
            <person name="Roux S."/>
            <person name="Paez-Espino D."/>
            <person name="Jungbluth S."/>
            <person name="Walsh D.A."/>
            <person name="Denef V.J."/>
            <person name="McMahon K.D."/>
            <person name="Konstantinidis K.T."/>
            <person name="Eloe-Fadrosh E.A."/>
            <person name="Kyrpides N.C."/>
            <person name="Woyke T."/>
        </authorList>
    </citation>
    <scope>NUCLEOTIDE SEQUENCE</scope>
    <source>
        <strain evidence="2">GVMAG-M-3300023184-177</strain>
    </source>
</reference>
<keyword evidence="1" id="KW-1133">Transmembrane helix</keyword>
<name>A0A6C0HVK6_9ZZZZ</name>
<organism evidence="2">
    <name type="scientific">viral metagenome</name>
    <dbReference type="NCBI Taxonomy" id="1070528"/>
    <lineage>
        <taxon>unclassified sequences</taxon>
        <taxon>metagenomes</taxon>
        <taxon>organismal metagenomes</taxon>
    </lineage>
</organism>
<evidence type="ECO:0000313" key="2">
    <source>
        <dbReference type="EMBL" id="QHT84524.1"/>
    </source>
</evidence>
<dbReference type="EMBL" id="MN740019">
    <property type="protein sequence ID" value="QHT84524.1"/>
    <property type="molecule type" value="Genomic_DNA"/>
</dbReference>
<evidence type="ECO:0000256" key="1">
    <source>
        <dbReference type="SAM" id="Phobius"/>
    </source>
</evidence>